<dbReference type="PaxDb" id="5811-TGME49_037450"/>
<feature type="compositionally biased region" description="Basic and acidic residues" evidence="1">
    <location>
        <begin position="273"/>
        <end position="287"/>
    </location>
</feature>
<dbReference type="Pfam" id="PF00188">
    <property type="entry name" value="CAP"/>
    <property type="match status" value="1"/>
</dbReference>
<dbReference type="VEuPathDB" id="ToxoDB:TGVEG_237450"/>
<feature type="compositionally biased region" description="Low complexity" evidence="1">
    <location>
        <begin position="583"/>
        <end position="602"/>
    </location>
</feature>
<reference evidence="4" key="1">
    <citation type="submission" date="2007-03" db="EMBL/GenBank/DDBJ databases">
        <authorList>
            <person name="Paulsen I."/>
        </authorList>
    </citation>
    <scope>NUCLEOTIDE SEQUENCE</scope>
    <source>
        <strain evidence="4">VEG</strain>
    </source>
</reference>
<reference evidence="3" key="4">
    <citation type="journal article" date="2015" name="PLoS ONE">
        <title>Comprehensive Evaluation of Toxoplasma gondii VEG and Neospora caninum LIV Genomes with Tachyzoite Stage Transcriptome and Proteome Defines Novel Transcript Features.</title>
        <authorList>
            <person name="Ramaprasad A."/>
            <person name="Mourier T."/>
            <person name="Naeem R."/>
            <person name="Malas T.B."/>
            <person name="Moussa E."/>
            <person name="Panigrahi A."/>
            <person name="Vermont S.J."/>
            <person name="Otto T.D."/>
            <person name="Wastling J."/>
            <person name="Pain A."/>
        </authorList>
    </citation>
    <scope>NUCLEOTIDE SEQUENCE</scope>
    <source>
        <strain evidence="3">VEG</strain>
    </source>
</reference>
<feature type="domain" description="SCP" evidence="2">
    <location>
        <begin position="370"/>
        <end position="504"/>
    </location>
</feature>
<dbReference type="Gene3D" id="3.40.33.10">
    <property type="entry name" value="CAP"/>
    <property type="match status" value="1"/>
</dbReference>
<feature type="region of interest" description="Disordered" evidence="1">
    <location>
        <begin position="581"/>
        <end position="617"/>
    </location>
</feature>
<feature type="region of interest" description="Disordered" evidence="1">
    <location>
        <begin position="675"/>
        <end position="700"/>
    </location>
</feature>
<dbReference type="EMBL" id="AAYL02000206">
    <property type="protein sequence ID" value="ESS31026.1"/>
    <property type="molecule type" value="Genomic_DNA"/>
</dbReference>
<gene>
    <name evidence="3" type="ORF">BN1205_059790</name>
    <name evidence="4" type="ORF">TGVEG_237450</name>
</gene>
<feature type="region of interest" description="Disordered" evidence="1">
    <location>
        <begin position="1"/>
        <end position="51"/>
    </location>
</feature>
<name>B9Q7B0_TOXGV</name>
<dbReference type="InterPro" id="IPR014044">
    <property type="entry name" value="CAP_dom"/>
</dbReference>
<dbReference type="EMBL" id="LN714500">
    <property type="protein sequence ID" value="CEL76990.1"/>
    <property type="molecule type" value="Genomic_DNA"/>
</dbReference>
<dbReference type="OMA" id="SATRTWF"/>
<dbReference type="HOGENOM" id="CLU_394091_0_0_1"/>
<dbReference type="SUPFAM" id="SSF55797">
    <property type="entry name" value="PR-1-like"/>
    <property type="match status" value="1"/>
</dbReference>
<protein>
    <submittedName>
        <fullName evidence="3">SCP extracellular domain containing protein</fullName>
    </submittedName>
</protein>
<dbReference type="Proteomes" id="UP000002226">
    <property type="component" value="Unassembled WGS sequence"/>
</dbReference>
<reference evidence="4" key="3">
    <citation type="submission" date="2013-08" db="EMBL/GenBank/DDBJ databases">
        <authorList>
            <person name="Sibley D."/>
            <person name="Venepally P."/>
            <person name="Karamycheva S."/>
            <person name="Hadjithomas M."/>
            <person name="Khan A."/>
            <person name="Brunk B."/>
            <person name="Roos D."/>
            <person name="Caler E."/>
            <person name="Lorenzi H."/>
        </authorList>
    </citation>
    <scope>NUCLEOTIDE SEQUENCE</scope>
    <source>
        <strain evidence="4">VEG</strain>
    </source>
</reference>
<dbReference type="InterPro" id="IPR035940">
    <property type="entry name" value="CAP_sf"/>
</dbReference>
<proteinExistence type="predicted"/>
<organism evidence="4 5">
    <name type="scientific">Toxoplasma gondii (strain ATCC 50861 / VEG)</name>
    <dbReference type="NCBI Taxonomy" id="432359"/>
    <lineage>
        <taxon>Eukaryota</taxon>
        <taxon>Sar</taxon>
        <taxon>Alveolata</taxon>
        <taxon>Apicomplexa</taxon>
        <taxon>Conoidasida</taxon>
        <taxon>Coccidia</taxon>
        <taxon>Eucoccidiorida</taxon>
        <taxon>Eimeriorina</taxon>
        <taxon>Sarcocystidae</taxon>
        <taxon>Toxoplasma</taxon>
    </lineage>
</organism>
<evidence type="ECO:0000313" key="3">
    <source>
        <dbReference type="EMBL" id="CEL76990.1"/>
    </source>
</evidence>
<evidence type="ECO:0000259" key="2">
    <source>
        <dbReference type="Pfam" id="PF00188"/>
    </source>
</evidence>
<evidence type="ECO:0000256" key="1">
    <source>
        <dbReference type="SAM" id="MobiDB-lite"/>
    </source>
</evidence>
<accession>A0A0F7V3E9</accession>
<dbReference type="AlphaFoldDB" id="B9Q7B0"/>
<sequence>MAPRRTSQEGRGGAKPSDSPRKRGRRERKKKGECESEPKWKSYPLSALCPGRRPRPVSVFRGSLGPPPRVGSAVNSSSAFDAPVFVVGLLPGSPSSSSSRFSPPSLSFSPLSSSLSPTSSTCWGSSFVPPEASASRCFLFSSNCRSVDCLSPRRFFPRLSSHALSALFLVFSLLLPRLQFPRLSPDSRSCRDEAERRPPSSQVFSSDAVASFSQSCGVPGSVASSPLWIFAAADFQPLAGKSELDFQSSPHIQESERDPTPLSALPAAGKATRLAESDRHDEARQRESSVSVYAERVSAGGEDAQQRLQRRGDERSVMLQTTVHLRDEEIPRKPTDAWARSCPKNPHSSAHIHLPADRVLGVEDVTEKCLRYINWYRQQGLTHALRPLEAATALQAEASALARRLSSAHCREDYPFRTPHPLFPGTFDANWFSAKAPDCRSATRTWFSQLRHFNGEFPGAPVEEWASKLQVGEFARMMHTRASGLGCARTRSCPGDVNWLVCLYCSAPPSDAAGTNAETSIFGYDVWASIVQRESSAPDGAEPAVLSASSEETELPLHFRLRGTTEEFIWGNHGARGFPAFGSESTPSVSQQTSSLSKSFGSPPRAWGTSPGDQRPGLAQVWGEDFSEATLMDMARRRDVQIDDSGGVDKLFMALEGVGGQERLLVVEVDELGELEREAETETPSAHPSRSDGPSAADGP</sequence>
<feature type="compositionally biased region" description="Basic and acidic residues" evidence="1">
    <location>
        <begin position="30"/>
        <end position="40"/>
    </location>
</feature>
<reference evidence="5" key="2">
    <citation type="submission" date="2008-03" db="EMBL/GenBank/DDBJ databases">
        <title>Annotation of Toxoplasma gondii VEG.</title>
        <authorList>
            <person name="Lorenzi H."/>
            <person name="Inman J."/>
            <person name="Amedeo P."/>
            <person name="Brunk B."/>
            <person name="Roos D."/>
            <person name="Caler E."/>
        </authorList>
    </citation>
    <scope>NUCLEOTIDE SEQUENCE [LARGE SCALE GENOMIC DNA]</scope>
    <source>
        <strain evidence="5">ATCC 50861 / VEG</strain>
    </source>
</reference>
<feature type="region of interest" description="Disordered" evidence="1">
    <location>
        <begin position="249"/>
        <end position="290"/>
    </location>
</feature>
<dbReference type="eggNOG" id="ENOG502R0J3">
    <property type="taxonomic scope" value="Eukaryota"/>
</dbReference>
<evidence type="ECO:0000313" key="5">
    <source>
        <dbReference type="Proteomes" id="UP000002226"/>
    </source>
</evidence>
<evidence type="ECO:0000313" key="4">
    <source>
        <dbReference type="EMBL" id="ESS31026.1"/>
    </source>
</evidence>
<dbReference type="OrthoDB" id="10397131at2759"/>
<accession>B9Q7B0</accession>
<keyword evidence="5" id="KW-1185">Reference proteome</keyword>